<sequence>MNERHHDMFWTVLVKDGLAYARPFGMSAAQMQKQKNEVPFWLLPLIKSMCYGPTWPDVELIWRVGGRAANTPLTLSWSKAYNQSDLLVPSASSTSLSALRSGATFMHVPWAQRKPVALWQGASSMRAPGMPNGDTKRQHQTRGKLLSICSNHTDLCDAQLPQHTVYTTPGADSTNTSETSPMSLAAVMRDAASHKYALLIDGSPAATHTLPVLFSGSVLVRQMSPSVEFYYSALQPYVHYMPVAPDLSDLPAVLRWLRAHDKEAQAMAARTLAWAMAHVTEEAVGCHVAALVHGLAQRIQWQPNATEAYKEWRIAPDRATRKQINADVGFMCM</sequence>
<evidence type="ECO:0000256" key="2">
    <source>
        <dbReference type="ARBA" id="ARBA00022679"/>
    </source>
</evidence>
<name>A0A7S0S4H2_9CHLO</name>
<dbReference type="PANTHER" id="PTHR12203:SF35">
    <property type="entry name" value="PROTEIN O-GLUCOSYLTRANSFERASE 1"/>
    <property type="match status" value="1"/>
</dbReference>
<dbReference type="InterPro" id="IPR051091">
    <property type="entry name" value="O-Glucosyltr/Glycosyltrsf_90"/>
</dbReference>
<dbReference type="SMART" id="SM00672">
    <property type="entry name" value="CAP10"/>
    <property type="match status" value="1"/>
</dbReference>
<proteinExistence type="inferred from homology"/>
<protein>
    <recommendedName>
        <fullName evidence="3">Glycosyl transferase CAP10 domain-containing protein</fullName>
    </recommendedName>
</protein>
<evidence type="ECO:0000259" key="3">
    <source>
        <dbReference type="SMART" id="SM00672"/>
    </source>
</evidence>
<dbReference type="AlphaFoldDB" id="A0A7S0S4H2"/>
<dbReference type="PANTHER" id="PTHR12203">
    <property type="entry name" value="KDEL LYS-ASP-GLU-LEU CONTAINING - RELATED"/>
    <property type="match status" value="1"/>
</dbReference>
<dbReference type="Pfam" id="PF05686">
    <property type="entry name" value="Glyco_transf_90"/>
    <property type="match status" value="1"/>
</dbReference>
<keyword evidence="2" id="KW-0808">Transferase</keyword>
<comment type="similarity">
    <text evidence="1">Belongs to the glycosyltransferase 90 family.</text>
</comment>
<reference evidence="4" key="1">
    <citation type="submission" date="2021-01" db="EMBL/GenBank/DDBJ databases">
        <authorList>
            <person name="Corre E."/>
            <person name="Pelletier E."/>
            <person name="Niang G."/>
            <person name="Scheremetjew M."/>
            <person name="Finn R."/>
            <person name="Kale V."/>
            <person name="Holt S."/>
            <person name="Cochrane G."/>
            <person name="Meng A."/>
            <person name="Brown T."/>
            <person name="Cohen L."/>
        </authorList>
    </citation>
    <scope>NUCLEOTIDE SEQUENCE</scope>
    <source>
        <strain evidence="4">SAG 11-49</strain>
    </source>
</reference>
<accession>A0A7S0S4H2</accession>
<dbReference type="EMBL" id="HBFB01036417">
    <property type="protein sequence ID" value="CAD8696296.1"/>
    <property type="molecule type" value="Transcribed_RNA"/>
</dbReference>
<gene>
    <name evidence="4" type="ORF">CLEI1391_LOCUS20483</name>
</gene>
<feature type="domain" description="Glycosyl transferase CAP10" evidence="3">
    <location>
        <begin position="54"/>
        <end position="300"/>
    </location>
</feature>
<evidence type="ECO:0000313" key="4">
    <source>
        <dbReference type="EMBL" id="CAD8696296.1"/>
    </source>
</evidence>
<organism evidence="4">
    <name type="scientific">Chlamydomonas leiostraca</name>
    <dbReference type="NCBI Taxonomy" id="1034604"/>
    <lineage>
        <taxon>Eukaryota</taxon>
        <taxon>Viridiplantae</taxon>
        <taxon>Chlorophyta</taxon>
        <taxon>core chlorophytes</taxon>
        <taxon>Chlorophyceae</taxon>
        <taxon>CS clade</taxon>
        <taxon>Chlamydomonadales</taxon>
        <taxon>Chlamydomonadaceae</taxon>
        <taxon>Chlamydomonas</taxon>
    </lineage>
</organism>
<evidence type="ECO:0000256" key="1">
    <source>
        <dbReference type="ARBA" id="ARBA00010118"/>
    </source>
</evidence>
<dbReference type="GO" id="GO:0016740">
    <property type="term" value="F:transferase activity"/>
    <property type="evidence" value="ECO:0007669"/>
    <property type="project" value="UniProtKB-KW"/>
</dbReference>
<dbReference type="InterPro" id="IPR006598">
    <property type="entry name" value="CAP10"/>
</dbReference>